<accession>A0A5C1I2T2</accession>
<dbReference type="Proteomes" id="UP000251402">
    <property type="component" value="Chromosome"/>
</dbReference>
<evidence type="ECO:0000313" key="11">
    <source>
        <dbReference type="Proteomes" id="UP000251402"/>
    </source>
</evidence>
<keyword evidence="8" id="KW-0902">Two-component regulatory system</keyword>
<reference evidence="10" key="1">
    <citation type="submission" date="2019-08" db="EMBL/GenBank/DDBJ databases">
        <title>Comparative genome analysis confer to the adaptation heavy metal polluted environment.</title>
        <authorList>
            <person name="Li Y."/>
        </authorList>
    </citation>
    <scope>NUCLEOTIDE SEQUENCE [LARGE SCALE GENOMIC DNA]</scope>
    <source>
        <strain evidence="10">P1</strain>
    </source>
</reference>
<dbReference type="PANTHER" id="PTHR43065:SF10">
    <property type="entry name" value="PEROXIDE STRESS-ACTIVATED HISTIDINE KINASE MAK3"/>
    <property type="match status" value="1"/>
</dbReference>
<keyword evidence="6 10" id="KW-0418">Kinase</keyword>
<dbReference type="GO" id="GO:0005524">
    <property type="term" value="F:ATP binding"/>
    <property type="evidence" value="ECO:0007669"/>
    <property type="project" value="UniProtKB-KW"/>
</dbReference>
<keyword evidence="4" id="KW-0808">Transferase</keyword>
<dbReference type="InterPro" id="IPR004358">
    <property type="entry name" value="Sig_transdc_His_kin-like_C"/>
</dbReference>
<dbReference type="GO" id="GO:0004673">
    <property type="term" value="F:protein histidine kinase activity"/>
    <property type="evidence" value="ECO:0007669"/>
    <property type="project" value="UniProtKB-EC"/>
</dbReference>
<dbReference type="KEGG" id="mrub:DEO27_020050"/>
<dbReference type="InterPro" id="IPR003594">
    <property type="entry name" value="HATPase_dom"/>
</dbReference>
<comment type="catalytic activity">
    <reaction evidence="1">
        <text>ATP + protein L-histidine = ADP + protein N-phospho-L-histidine.</text>
        <dbReference type="EC" id="2.7.13.3"/>
    </reaction>
</comment>
<gene>
    <name evidence="10" type="ORF">DEO27_020050</name>
</gene>
<keyword evidence="5" id="KW-0547">Nucleotide-binding</keyword>
<evidence type="ECO:0000256" key="5">
    <source>
        <dbReference type="ARBA" id="ARBA00022741"/>
    </source>
</evidence>
<keyword evidence="7" id="KW-0067">ATP-binding</keyword>
<evidence type="ECO:0000256" key="1">
    <source>
        <dbReference type="ARBA" id="ARBA00000085"/>
    </source>
</evidence>
<dbReference type="EC" id="2.7.13.3" evidence="2"/>
<evidence type="ECO:0000256" key="6">
    <source>
        <dbReference type="ARBA" id="ARBA00022777"/>
    </source>
</evidence>
<dbReference type="InterPro" id="IPR005467">
    <property type="entry name" value="His_kinase_dom"/>
</dbReference>
<dbReference type="PANTHER" id="PTHR43065">
    <property type="entry name" value="SENSOR HISTIDINE KINASE"/>
    <property type="match status" value="1"/>
</dbReference>
<feature type="domain" description="Histidine kinase" evidence="9">
    <location>
        <begin position="491"/>
        <end position="706"/>
    </location>
</feature>
<proteinExistence type="predicted"/>
<dbReference type="SUPFAM" id="SSF55874">
    <property type="entry name" value="ATPase domain of HSP90 chaperone/DNA topoisomerase II/histidine kinase"/>
    <property type="match status" value="2"/>
</dbReference>
<evidence type="ECO:0000256" key="3">
    <source>
        <dbReference type="ARBA" id="ARBA00022553"/>
    </source>
</evidence>
<dbReference type="GO" id="GO:0000160">
    <property type="term" value="P:phosphorelay signal transduction system"/>
    <property type="evidence" value="ECO:0007669"/>
    <property type="project" value="UniProtKB-KW"/>
</dbReference>
<organism evidence="10 11">
    <name type="scientific">Mucilaginibacter rubeus</name>
    <dbReference type="NCBI Taxonomy" id="2027860"/>
    <lineage>
        <taxon>Bacteria</taxon>
        <taxon>Pseudomonadati</taxon>
        <taxon>Bacteroidota</taxon>
        <taxon>Sphingobacteriia</taxon>
        <taxon>Sphingobacteriales</taxon>
        <taxon>Sphingobacteriaceae</taxon>
        <taxon>Mucilaginibacter</taxon>
    </lineage>
</organism>
<keyword evidence="3" id="KW-0597">Phosphoprotein</keyword>
<dbReference type="OrthoDB" id="9816482at2"/>
<dbReference type="RefSeq" id="WP_112575592.1">
    <property type="nucleotide sequence ID" value="NZ_CP043450.1"/>
</dbReference>
<dbReference type="Pfam" id="PF13589">
    <property type="entry name" value="HATPase_c_3"/>
    <property type="match status" value="1"/>
</dbReference>
<dbReference type="EMBL" id="CP043450">
    <property type="protein sequence ID" value="QEM12215.1"/>
    <property type="molecule type" value="Genomic_DNA"/>
</dbReference>
<dbReference type="Pfam" id="PF02518">
    <property type="entry name" value="HATPase_c"/>
    <property type="match status" value="1"/>
</dbReference>
<sequence>MGGKLKWRFDASTFKLLGRGLITDRITAIYELVKNCYDANATKVDVEFLGVEKRSAKSTIIIRDNGQGMSLADITDKWLVVGTSSKRDATFSAEPFKRRYIGEKGVGRFATDKLGGHLQILTKRESDAEVLKVTIDWASYEQELLQQQQGVQKRLFTDLENDYEYVKHEKLFQDGHGTQLVITLLHEAWDKEMLLRLENQLGRILPPVFNLDPPFNIFLAAASLELPHRPIKPEPIEELATVHVEVKFDYETQKQGVVHFDEQLQEFVPRYIEPQDFGPISMEFYYFNAEAQKQFKAKYKNTANYIEGVKIYRDGVICTPFAEYEQVLDKRRDVLGIDKRRYQEAFDKLSTRELIGIIHITRDGNPAILDATNRQDFDDTPEYRNLKTFIIGQIDELAKYRAVIRKENKTRVQNNLKRASADVKDVSRTLNQIVRERPELKTVLAPAIAKAKDASDKVTEGVKESETSEQEFLRKEELYLSLMSLQDFANELAHGIRFALAPAKQGAEYIVEFFPDPKLNDRFLEYAKLIYNQTEVISTLVDFMLSYAQVDIEDSEFSIKEVIDGVLKGAHSIIFEKEGIMIETNIKDNIRLTGKRKFLEDVLANLISNSRKALVKENDKKILCETYADGDKLTILFSDNGHGVDSKIRDKMFEMFKTTTAEEGGAGLGLFIARSRMKALNGTIELISSVFEPKGATFKLTLPLKK</sequence>
<evidence type="ECO:0000256" key="2">
    <source>
        <dbReference type="ARBA" id="ARBA00012438"/>
    </source>
</evidence>
<evidence type="ECO:0000313" key="10">
    <source>
        <dbReference type="EMBL" id="QEM12215.1"/>
    </source>
</evidence>
<evidence type="ECO:0000256" key="8">
    <source>
        <dbReference type="ARBA" id="ARBA00023012"/>
    </source>
</evidence>
<dbReference type="PRINTS" id="PR00344">
    <property type="entry name" value="BCTRLSENSOR"/>
</dbReference>
<name>A0A5C1I2T2_9SPHI</name>
<evidence type="ECO:0000256" key="4">
    <source>
        <dbReference type="ARBA" id="ARBA00022679"/>
    </source>
</evidence>
<keyword evidence="11" id="KW-1185">Reference proteome</keyword>
<protein>
    <recommendedName>
        <fullName evidence="2">histidine kinase</fullName>
        <ecNumber evidence="2">2.7.13.3</ecNumber>
    </recommendedName>
</protein>
<evidence type="ECO:0000256" key="7">
    <source>
        <dbReference type="ARBA" id="ARBA00022840"/>
    </source>
</evidence>
<dbReference type="SMART" id="SM00387">
    <property type="entry name" value="HATPase_c"/>
    <property type="match status" value="1"/>
</dbReference>
<evidence type="ECO:0000259" key="9">
    <source>
        <dbReference type="PROSITE" id="PS50109"/>
    </source>
</evidence>
<dbReference type="AlphaFoldDB" id="A0A5C1I2T2"/>
<dbReference type="InterPro" id="IPR036890">
    <property type="entry name" value="HATPase_C_sf"/>
</dbReference>
<dbReference type="Gene3D" id="3.30.565.10">
    <property type="entry name" value="Histidine kinase-like ATPase, C-terminal domain"/>
    <property type="match status" value="2"/>
</dbReference>
<dbReference type="PROSITE" id="PS50109">
    <property type="entry name" value="HIS_KIN"/>
    <property type="match status" value="1"/>
</dbReference>